<protein>
    <submittedName>
        <fullName evidence="5">LRAT domain-containing protein</fullName>
    </submittedName>
</protein>
<dbReference type="Gene3D" id="3.90.1720.10">
    <property type="entry name" value="endopeptidase domain like (from Nostoc punctiforme)"/>
    <property type="match status" value="1"/>
</dbReference>
<dbReference type="Proteomes" id="UP000005239">
    <property type="component" value="Unassembled WGS sequence"/>
</dbReference>
<dbReference type="OrthoDB" id="421951at2759"/>
<gene>
    <name evidence="5" type="primary">WBGene00280322</name>
</gene>
<reference evidence="6" key="1">
    <citation type="journal article" date="2008" name="Nat. Genet.">
        <title>The Pristionchus pacificus genome provides a unique perspective on nematode lifestyle and parasitism.</title>
        <authorList>
            <person name="Dieterich C."/>
            <person name="Clifton S.W."/>
            <person name="Schuster L.N."/>
            <person name="Chinwalla A."/>
            <person name="Delehaunty K."/>
            <person name="Dinkelacker I."/>
            <person name="Fulton L."/>
            <person name="Fulton R."/>
            <person name="Godfrey J."/>
            <person name="Minx P."/>
            <person name="Mitreva M."/>
            <person name="Roeseler W."/>
            <person name="Tian H."/>
            <person name="Witte H."/>
            <person name="Yang S.P."/>
            <person name="Wilson R.K."/>
            <person name="Sommer R.J."/>
        </authorList>
    </citation>
    <scope>NUCLEOTIDE SEQUENCE [LARGE SCALE GENOMIC DNA]</scope>
    <source>
        <strain evidence="6">PS312</strain>
    </source>
</reference>
<evidence type="ECO:0000313" key="6">
    <source>
        <dbReference type="Proteomes" id="UP000005239"/>
    </source>
</evidence>
<accession>A0A8R1UWE9</accession>
<dbReference type="InterPro" id="IPR051496">
    <property type="entry name" value="H-rev107_PLA/AT"/>
</dbReference>
<keyword evidence="4" id="KW-0443">Lipid metabolism</keyword>
<proteinExistence type="inferred from homology"/>
<dbReference type="GO" id="GO:0006629">
    <property type="term" value="P:lipid metabolic process"/>
    <property type="evidence" value="ECO:0007669"/>
    <property type="project" value="UniProtKB-KW"/>
</dbReference>
<organism evidence="5 6">
    <name type="scientific">Pristionchus pacificus</name>
    <name type="common">Parasitic nematode worm</name>
    <dbReference type="NCBI Taxonomy" id="54126"/>
    <lineage>
        <taxon>Eukaryota</taxon>
        <taxon>Metazoa</taxon>
        <taxon>Ecdysozoa</taxon>
        <taxon>Nematoda</taxon>
        <taxon>Chromadorea</taxon>
        <taxon>Rhabditida</taxon>
        <taxon>Rhabditina</taxon>
        <taxon>Diplogasteromorpha</taxon>
        <taxon>Diplogasteroidea</taxon>
        <taxon>Neodiplogasteridae</taxon>
        <taxon>Pristionchus</taxon>
    </lineage>
</organism>
<dbReference type="AlphaFoldDB" id="A0A2A6BZI3"/>
<evidence type="ECO:0000256" key="2">
    <source>
        <dbReference type="ARBA" id="ARBA00022679"/>
    </source>
</evidence>
<reference evidence="5" key="2">
    <citation type="submission" date="2022-06" db="UniProtKB">
        <authorList>
            <consortium name="EnsemblMetazoa"/>
        </authorList>
    </citation>
    <scope>IDENTIFICATION</scope>
    <source>
        <strain evidence="5">PS312</strain>
    </source>
</reference>
<keyword evidence="6" id="KW-1185">Reference proteome</keyword>
<dbReference type="GO" id="GO:0016787">
    <property type="term" value="F:hydrolase activity"/>
    <property type="evidence" value="ECO:0007669"/>
    <property type="project" value="UniProtKB-KW"/>
</dbReference>
<dbReference type="EnsemblMetazoa" id="PPA41953.1">
    <property type="protein sequence ID" value="PPA41953.1"/>
    <property type="gene ID" value="WBGene00280322"/>
</dbReference>
<evidence type="ECO:0000256" key="3">
    <source>
        <dbReference type="ARBA" id="ARBA00022801"/>
    </source>
</evidence>
<keyword evidence="3" id="KW-0378">Hydrolase</keyword>
<name>A0A2A6BZI3_PRIPA</name>
<dbReference type="PANTHER" id="PTHR13943">
    <property type="entry name" value="HRAS-LIKE SUPPRESSOR - RELATED"/>
    <property type="match status" value="1"/>
</dbReference>
<sequence>MAAMAALMTSFMEWRDLVKYLKPGDLVEFEYSSFCKDKIKFVLFLPRNPGWHDSIQALGSLLWSDRWSILLDSLHKVRECFCGDGNPGMSNRRYEMPWDPLPVNEILVRAQEMLDTQNCNLLKSNCEHFSHYCGYGKASSYQIDRAAAMWFAPVAAVLGDKEIVRTVSKVAKGYYSYLTFSPALAAYRINLRIMRSYFVLILILATTVAALMPGSTDSFIANGKGGLGRWQRHMQKTSGRSSYYGNGFNYGYAPAYQPFGFFG</sequence>
<comment type="similarity">
    <text evidence="1">Belongs to the H-rev107 family.</text>
</comment>
<dbReference type="PANTHER" id="PTHR13943:SF77">
    <property type="entry name" value="LRAT DOMAIN-CONTAINING PROTEIN"/>
    <property type="match status" value="1"/>
</dbReference>
<accession>A0A2A6BZI3</accession>
<evidence type="ECO:0000313" key="5">
    <source>
        <dbReference type="EnsemblMetazoa" id="PPA41953.1"/>
    </source>
</evidence>
<dbReference type="GO" id="GO:0016740">
    <property type="term" value="F:transferase activity"/>
    <property type="evidence" value="ECO:0007669"/>
    <property type="project" value="UniProtKB-KW"/>
</dbReference>
<dbReference type="Pfam" id="PF04970">
    <property type="entry name" value="LRAT"/>
    <property type="match status" value="1"/>
</dbReference>
<dbReference type="InterPro" id="IPR007053">
    <property type="entry name" value="LRAT_dom"/>
</dbReference>
<evidence type="ECO:0000256" key="1">
    <source>
        <dbReference type="ARBA" id="ARBA00007824"/>
    </source>
</evidence>
<keyword evidence="2" id="KW-0808">Transferase</keyword>
<evidence type="ECO:0000256" key="4">
    <source>
        <dbReference type="ARBA" id="ARBA00023098"/>
    </source>
</evidence>